<evidence type="ECO:0008006" key="3">
    <source>
        <dbReference type="Google" id="ProtNLM"/>
    </source>
</evidence>
<name>A0AAD7X7R2_9APHY</name>
<reference evidence="1" key="1">
    <citation type="submission" date="2022-11" db="EMBL/GenBank/DDBJ databases">
        <title>Genome Sequence of Cubamyces cubensis.</title>
        <authorList>
            <person name="Buettner E."/>
        </authorList>
    </citation>
    <scope>NUCLEOTIDE SEQUENCE</scope>
    <source>
        <strain evidence="1">MPL-01</strain>
    </source>
</reference>
<accession>A0AAD7X7R2</accession>
<comment type="caution">
    <text evidence="1">The sequence shown here is derived from an EMBL/GenBank/DDBJ whole genome shotgun (WGS) entry which is preliminary data.</text>
</comment>
<sequence length="442" mass="49766">MTPPSLPIEVIEHALGFLDGDFETLAACSLVCRGLLLGCRALVWRHVTLNAPAYKLKERLDKLTEILTLVPDIGYHVRSFTVLCGQRARMSVEGAIHLCKLFPALRSLTLYSVDSADLPALFALIHSVPTLEALHLFDIGDNFVRASTLYSLPSLPPLPYITEAPSISSERGAPSQSNLRVLSMVGRRKLQGPSFQEIAPFIRNAGRESSSLTSLDLRIPVDNALKDEPRVPSFASQLTHFGILVSDMYENGDADPLGREHMTKVFSDLPRCTSLRSLCFQYDVSAAFFFREYSHHVNRTSPASSRPWIYPFFLEKLYNLLSAPGGPPFPDLERLTLVFLNPLDWLSNCKAEFDKLAQACLSIKEDENAQGRRRYLRFARLEIQVMIADMCFVLGKHARVSDAHTHFLETRGKTMWLFEGFTKAGVQVEILWVDRMYEVERS</sequence>
<keyword evidence="2" id="KW-1185">Reference proteome</keyword>
<dbReference type="EMBL" id="JAPEVG010000373">
    <property type="protein sequence ID" value="KAJ8463774.1"/>
    <property type="molecule type" value="Genomic_DNA"/>
</dbReference>
<protein>
    <recommendedName>
        <fullName evidence="3">F-box domain-containing protein</fullName>
    </recommendedName>
</protein>
<dbReference type="AlphaFoldDB" id="A0AAD7X7R2"/>
<dbReference type="SUPFAM" id="SSF52047">
    <property type="entry name" value="RNI-like"/>
    <property type="match status" value="1"/>
</dbReference>
<dbReference type="InterPro" id="IPR036047">
    <property type="entry name" value="F-box-like_dom_sf"/>
</dbReference>
<evidence type="ECO:0000313" key="2">
    <source>
        <dbReference type="Proteomes" id="UP001215151"/>
    </source>
</evidence>
<organism evidence="1 2">
    <name type="scientific">Trametes cubensis</name>
    <dbReference type="NCBI Taxonomy" id="1111947"/>
    <lineage>
        <taxon>Eukaryota</taxon>
        <taxon>Fungi</taxon>
        <taxon>Dikarya</taxon>
        <taxon>Basidiomycota</taxon>
        <taxon>Agaricomycotina</taxon>
        <taxon>Agaricomycetes</taxon>
        <taxon>Polyporales</taxon>
        <taxon>Polyporaceae</taxon>
        <taxon>Trametes</taxon>
    </lineage>
</organism>
<dbReference type="Proteomes" id="UP001215151">
    <property type="component" value="Unassembled WGS sequence"/>
</dbReference>
<dbReference type="InterPro" id="IPR032675">
    <property type="entry name" value="LRR_dom_sf"/>
</dbReference>
<evidence type="ECO:0000313" key="1">
    <source>
        <dbReference type="EMBL" id="KAJ8463774.1"/>
    </source>
</evidence>
<gene>
    <name evidence="1" type="ORF">ONZ51_g10035</name>
</gene>
<proteinExistence type="predicted"/>
<dbReference type="Gene3D" id="3.80.10.10">
    <property type="entry name" value="Ribonuclease Inhibitor"/>
    <property type="match status" value="1"/>
</dbReference>
<dbReference type="SUPFAM" id="SSF81383">
    <property type="entry name" value="F-box domain"/>
    <property type="match status" value="1"/>
</dbReference>